<dbReference type="SMART" id="SM00137">
    <property type="entry name" value="MAM"/>
    <property type="match status" value="1"/>
</dbReference>
<sequence length="446" mass="50171">DLFNSFAKTFSSRRALGENTQRSIAVSFGGHTMNSLPIEDPNDLSCSDFDGHCRWHNIEGLLVDEMDWFQGTGKLDVERLHISTGTDVMPEGDYGIVATDVAQLPNAKAVLVSDVINCQVGPAELRFRYWTSPGVRITVCAKQLIKFYPSFDFCSDPVEIGDPGPAFVSIPDLDKQPFQIFITADNFVFRATNLEGGFAIIDDVEYYGDLCTDPNNMMPPKNSFFKDEFSDAVIHQSGISEPPTLIPPSNIISQLSEISTLTRQNVEDSRRHNKFIAKVKQPHHYASLCSALQCSFESEPCVEYITQSDWILSSEPIGNIKGDASLLPFNPEGSFAYVNGPRKVSRLQTPPFDAPWDFYLLFAYYKTSNISKFNVIIKQSESPFEQLIFTAPQTVNTTQRWFRESRILKAASYDYIAFEAKNLRSADYIGLDEMLVLDSNKRRICL</sequence>
<dbReference type="InterPro" id="IPR000998">
    <property type="entry name" value="MAM_dom"/>
</dbReference>
<dbReference type="InterPro" id="IPR013320">
    <property type="entry name" value="ConA-like_dom_sf"/>
</dbReference>
<dbReference type="Gene3D" id="2.60.120.200">
    <property type="match status" value="1"/>
</dbReference>
<dbReference type="GO" id="GO:0016020">
    <property type="term" value="C:membrane"/>
    <property type="evidence" value="ECO:0007669"/>
    <property type="project" value="InterPro"/>
</dbReference>
<evidence type="ECO:0000313" key="3">
    <source>
        <dbReference type="WBParaSite" id="PgR008_g112_t01"/>
    </source>
</evidence>
<dbReference type="WBParaSite" id="PgR008_g112_t01">
    <property type="protein sequence ID" value="PgR008_g112_t01"/>
    <property type="gene ID" value="PgR008_g112"/>
</dbReference>
<name>A0A915AHW9_PARUN</name>
<dbReference type="AlphaFoldDB" id="A0A915AHW9"/>
<organism evidence="2 3">
    <name type="scientific">Parascaris univalens</name>
    <name type="common">Nematode worm</name>
    <dbReference type="NCBI Taxonomy" id="6257"/>
    <lineage>
        <taxon>Eukaryota</taxon>
        <taxon>Metazoa</taxon>
        <taxon>Ecdysozoa</taxon>
        <taxon>Nematoda</taxon>
        <taxon>Chromadorea</taxon>
        <taxon>Rhabditida</taxon>
        <taxon>Spirurina</taxon>
        <taxon>Ascaridomorpha</taxon>
        <taxon>Ascaridoidea</taxon>
        <taxon>Ascarididae</taxon>
        <taxon>Parascaris</taxon>
    </lineage>
</organism>
<protein>
    <submittedName>
        <fullName evidence="3">MAM domain-containing protein</fullName>
    </submittedName>
</protein>
<keyword evidence="2" id="KW-1185">Reference proteome</keyword>
<dbReference type="Proteomes" id="UP000887569">
    <property type="component" value="Unplaced"/>
</dbReference>
<reference evidence="3" key="1">
    <citation type="submission" date="2022-11" db="UniProtKB">
        <authorList>
            <consortium name="WormBaseParasite"/>
        </authorList>
    </citation>
    <scope>IDENTIFICATION</scope>
</reference>
<evidence type="ECO:0000259" key="1">
    <source>
        <dbReference type="SMART" id="SM00137"/>
    </source>
</evidence>
<dbReference type="SUPFAM" id="SSF49899">
    <property type="entry name" value="Concanavalin A-like lectins/glucanases"/>
    <property type="match status" value="2"/>
</dbReference>
<evidence type="ECO:0000313" key="2">
    <source>
        <dbReference type="Proteomes" id="UP000887569"/>
    </source>
</evidence>
<feature type="domain" description="MAM" evidence="1">
    <location>
        <begin position="41"/>
        <end position="213"/>
    </location>
</feature>
<proteinExistence type="predicted"/>
<accession>A0A915AHW9</accession>